<keyword evidence="2" id="KW-1185">Reference proteome</keyword>
<protein>
    <recommendedName>
        <fullName evidence="3">SpoIIAA-like</fullName>
    </recommendedName>
</protein>
<reference evidence="2" key="1">
    <citation type="journal article" date="2019" name="Int. J. Syst. Evol. Microbiol.">
        <title>The Global Catalogue of Microorganisms (GCM) 10K type strain sequencing project: providing services to taxonomists for standard genome sequencing and annotation.</title>
        <authorList>
            <consortium name="The Broad Institute Genomics Platform"/>
            <consortium name="The Broad Institute Genome Sequencing Center for Infectious Disease"/>
            <person name="Wu L."/>
            <person name="Ma J."/>
        </authorList>
    </citation>
    <scope>NUCLEOTIDE SEQUENCE [LARGE SCALE GENOMIC DNA]</scope>
    <source>
        <strain evidence="2">JCM 17917</strain>
    </source>
</reference>
<gene>
    <name evidence="1" type="ORF">GCM10023183_02200</name>
</gene>
<organism evidence="1 2">
    <name type="scientific">Nibribacter koreensis</name>
    <dbReference type="NCBI Taxonomy" id="1084519"/>
    <lineage>
        <taxon>Bacteria</taxon>
        <taxon>Pseudomonadati</taxon>
        <taxon>Bacteroidota</taxon>
        <taxon>Cytophagia</taxon>
        <taxon>Cytophagales</taxon>
        <taxon>Hymenobacteraceae</taxon>
        <taxon>Nibribacter</taxon>
    </lineage>
</organism>
<evidence type="ECO:0000313" key="2">
    <source>
        <dbReference type="Proteomes" id="UP001501844"/>
    </source>
</evidence>
<dbReference type="RefSeq" id="WP_345161466.1">
    <property type="nucleotide sequence ID" value="NZ_BAABGX010000001.1"/>
</dbReference>
<evidence type="ECO:0008006" key="3">
    <source>
        <dbReference type="Google" id="ProtNLM"/>
    </source>
</evidence>
<dbReference type="Proteomes" id="UP001501844">
    <property type="component" value="Unassembled WGS sequence"/>
</dbReference>
<dbReference type="EMBL" id="BAABGX010000001">
    <property type="protein sequence ID" value="GAA4295909.1"/>
    <property type="molecule type" value="Genomic_DNA"/>
</dbReference>
<evidence type="ECO:0000313" key="1">
    <source>
        <dbReference type="EMBL" id="GAA4295909.1"/>
    </source>
</evidence>
<name>A0ABP8F5X6_9BACT</name>
<accession>A0ABP8F5X6</accession>
<sequence length="135" mass="15270">MAKRELKKANGDVYLEASRSHDNSFIFVNWIGIQSLESIMMGANVVLDMLRERPCPKILNSNKELIGPWNDGALFLGKKWASKAKQAGVTKFAQILGPGIYGRKSFSFFLEYAIDHLDIKSFETESEALAWLNER</sequence>
<comment type="caution">
    <text evidence="1">The sequence shown here is derived from an EMBL/GenBank/DDBJ whole genome shotgun (WGS) entry which is preliminary data.</text>
</comment>
<proteinExistence type="predicted"/>